<gene>
    <name evidence="5" type="ORF">HNR13_001651</name>
</gene>
<proteinExistence type="predicted"/>
<evidence type="ECO:0000256" key="2">
    <source>
        <dbReference type="PROSITE-ProRule" id="PRU00335"/>
    </source>
</evidence>
<feature type="region of interest" description="Disordered" evidence="3">
    <location>
        <begin position="1"/>
        <end position="33"/>
    </location>
</feature>
<feature type="compositionally biased region" description="Low complexity" evidence="3">
    <location>
        <begin position="1"/>
        <end position="29"/>
    </location>
</feature>
<dbReference type="AlphaFoldDB" id="A0A853CVZ1"/>
<dbReference type="PROSITE" id="PS50977">
    <property type="entry name" value="HTH_TETR_2"/>
    <property type="match status" value="1"/>
</dbReference>
<dbReference type="EMBL" id="JACCFL010000001">
    <property type="protein sequence ID" value="NYJ23364.1"/>
    <property type="molecule type" value="Genomic_DNA"/>
</dbReference>
<dbReference type="GO" id="GO:0003677">
    <property type="term" value="F:DNA binding"/>
    <property type="evidence" value="ECO:0007669"/>
    <property type="project" value="UniProtKB-UniRule"/>
</dbReference>
<comment type="caution">
    <text evidence="5">The sequence shown here is derived from an EMBL/GenBank/DDBJ whole genome shotgun (WGS) entry which is preliminary data.</text>
</comment>
<dbReference type="Proteomes" id="UP000578352">
    <property type="component" value="Unassembled WGS sequence"/>
</dbReference>
<name>A0A853CVZ1_9MICO</name>
<reference evidence="5 6" key="1">
    <citation type="submission" date="2020-07" db="EMBL/GenBank/DDBJ databases">
        <title>Sequencing the genomes of 1000 actinobacteria strains.</title>
        <authorList>
            <person name="Klenk H.-P."/>
        </authorList>
    </citation>
    <scope>NUCLEOTIDE SEQUENCE [LARGE SCALE GENOMIC DNA]</scope>
    <source>
        <strain evidence="5 6">DSM 15165</strain>
    </source>
</reference>
<protein>
    <submittedName>
        <fullName evidence="5">AcrR family transcriptional regulator</fullName>
    </submittedName>
</protein>
<evidence type="ECO:0000256" key="3">
    <source>
        <dbReference type="SAM" id="MobiDB-lite"/>
    </source>
</evidence>
<accession>A0A853CVZ1</accession>
<dbReference type="SUPFAM" id="SSF46689">
    <property type="entry name" value="Homeodomain-like"/>
    <property type="match status" value="1"/>
</dbReference>
<evidence type="ECO:0000313" key="5">
    <source>
        <dbReference type="EMBL" id="NYJ23364.1"/>
    </source>
</evidence>
<dbReference type="InterPro" id="IPR001647">
    <property type="entry name" value="HTH_TetR"/>
</dbReference>
<feature type="domain" description="HTH tetR-type" evidence="4">
    <location>
        <begin position="39"/>
        <end position="99"/>
    </location>
</feature>
<sequence length="223" mass="23774">MNTGRPNGPQAGAPAANSSANTSANAGAPERARLDARQTKTLARLSAAVLSLAAEQSIADVTVSRLAATAGVHRSTVYEYAASPAALLQRVLRAQLDDLRAAYLVDVAPDDAAAAISGVTRAVLQHVDEHDAVYRRGLGPEGAEAGLHAMLSEHFQGSIELLLDQHSVSVPAADELERRTIERYLADGIIGAIEVWLTRPRPRDVDALLGLLERLTPPWWPDR</sequence>
<evidence type="ECO:0000256" key="1">
    <source>
        <dbReference type="ARBA" id="ARBA00023125"/>
    </source>
</evidence>
<dbReference type="Pfam" id="PF00440">
    <property type="entry name" value="TetR_N"/>
    <property type="match status" value="1"/>
</dbReference>
<evidence type="ECO:0000259" key="4">
    <source>
        <dbReference type="PROSITE" id="PS50977"/>
    </source>
</evidence>
<dbReference type="Gene3D" id="1.10.357.10">
    <property type="entry name" value="Tetracycline Repressor, domain 2"/>
    <property type="match status" value="1"/>
</dbReference>
<feature type="DNA-binding region" description="H-T-H motif" evidence="2">
    <location>
        <begin position="62"/>
        <end position="81"/>
    </location>
</feature>
<evidence type="ECO:0000313" key="6">
    <source>
        <dbReference type="Proteomes" id="UP000578352"/>
    </source>
</evidence>
<keyword evidence="1 2" id="KW-0238">DNA-binding</keyword>
<organism evidence="5 6">
    <name type="scientific">Leifsonia shinshuensis</name>
    <dbReference type="NCBI Taxonomy" id="150026"/>
    <lineage>
        <taxon>Bacteria</taxon>
        <taxon>Bacillati</taxon>
        <taxon>Actinomycetota</taxon>
        <taxon>Actinomycetes</taxon>
        <taxon>Micrococcales</taxon>
        <taxon>Microbacteriaceae</taxon>
        <taxon>Leifsonia</taxon>
    </lineage>
</organism>
<dbReference type="InterPro" id="IPR009057">
    <property type="entry name" value="Homeodomain-like_sf"/>
</dbReference>
<dbReference type="RefSeq" id="WP_343063497.1">
    <property type="nucleotide sequence ID" value="NZ_BAABEH010000001.1"/>
</dbReference>